<name>A0A0F7U691_NEOCL</name>
<feature type="compositionally biased region" description="Pro residues" evidence="1">
    <location>
        <begin position="19"/>
        <end position="28"/>
    </location>
</feature>
<reference evidence="2" key="1">
    <citation type="journal article" date="2015" name="PLoS ONE">
        <title>Comprehensive Evaluation of Toxoplasma gondii VEG and Neospora caninum LIV Genomes with Tachyzoite Stage Transcriptome and Proteome Defines Novel Transcript Features.</title>
        <authorList>
            <person name="Ramaprasad A."/>
            <person name="Mourier T."/>
            <person name="Naeem R."/>
            <person name="Malas T.B."/>
            <person name="Moussa E."/>
            <person name="Panigrahi A."/>
            <person name="Vermont S.J."/>
            <person name="Otto T.D."/>
            <person name="Wastling J."/>
            <person name="Pain A."/>
        </authorList>
    </citation>
    <scope>NUCLEOTIDE SEQUENCE</scope>
    <source>
        <strain evidence="2">Liverpool</strain>
    </source>
</reference>
<feature type="compositionally biased region" description="Basic and acidic residues" evidence="1">
    <location>
        <begin position="200"/>
        <end position="211"/>
    </location>
</feature>
<proteinExistence type="predicted"/>
<dbReference type="AlphaFoldDB" id="A0A0F7U691"/>
<feature type="region of interest" description="Disordered" evidence="1">
    <location>
        <begin position="456"/>
        <end position="533"/>
    </location>
</feature>
<feature type="compositionally biased region" description="Low complexity" evidence="1">
    <location>
        <begin position="29"/>
        <end position="65"/>
    </location>
</feature>
<feature type="compositionally biased region" description="Basic and acidic residues" evidence="1">
    <location>
        <begin position="369"/>
        <end position="385"/>
    </location>
</feature>
<feature type="compositionally biased region" description="Low complexity" evidence="1">
    <location>
        <begin position="1"/>
        <end position="18"/>
    </location>
</feature>
<feature type="compositionally biased region" description="Acidic residues" evidence="1">
    <location>
        <begin position="751"/>
        <end position="764"/>
    </location>
</feature>
<evidence type="ECO:0000256" key="1">
    <source>
        <dbReference type="SAM" id="MobiDB-lite"/>
    </source>
</evidence>
<sequence length="844" mass="91816">MRARFSLSSPSCSAVASSSPPPRVPAPRPSSSRRLSGRSARLSSPVSASPSPCSTTCPASLTSPPCPSLSWVSSLVSLQGASFSLSCPRHSCPCLPLWSTPGFPFYHGGAPSPSPSPPFSPFSSFRSFPWPAASNPSSGSVYGPSPSPLSFPPLSSSSPAPSLSHSKSAEKCDSPPVQTWGSCASVPRTSCHGSPPAKFGDSRGRHAREAPSSRSENPEVWLKTAVEQSCGGRTAEESPFHGKRLTPRDVLAQVSRRTCDAHAASLSQRGTDAAAARQTHLPAAVSSLVTCLSFRGFAFSSHKSLRGRYAERPSTLAGAEGERRSKAAAGTARRGVRTAEGENHEGGQKAQSAGEQRVRASENPVISEEATRDVSRQDEGRDRLSDPSSQLVHDHLSGGGLSPWRGETSSGVCTLQRTEESPQKMRRFSLRKHRGRALLSAWKSLHSALRIRDRAASDTQDLCSSSSSSDDFSPEDNTTEQAPAVLRRAVPPLPLHAKNMRKYPPASFSEGQEPNGDSERPRQVQGLLSPTPGNMTLVRLQCAEAKLLRKSQEALARLLRRSQGRRELDERAAGETEHQREKMRGKKAKARSEEISREDGGVESELEAKSEREARVADTNGSVQAALPTRKSDEGRLEAVHWTRGEEESRVRTEELRSYLRYAICTFHHLELETLFSLFCQKHIDSFSAHQLQELHALLFFSPAEESRDRGENGAAQSPFSDGAEPQPHATDTEQTAACEGKEDAPNDLQEPADETSEDTEETLEEKNERKRRERKAEKKASRNAFLCSLLNGTARAVPPALRDNQVLALLLHYLHTEHPLLPQMNRLPSNIEKGISQPAPQLW</sequence>
<feature type="region of interest" description="Disordered" evidence="1">
    <location>
        <begin position="306"/>
        <end position="429"/>
    </location>
</feature>
<feature type="compositionally biased region" description="Low complexity" evidence="1">
    <location>
        <begin position="152"/>
        <end position="166"/>
    </location>
</feature>
<feature type="compositionally biased region" description="Polar residues" evidence="1">
    <location>
        <begin position="407"/>
        <end position="416"/>
    </location>
</feature>
<accession>A0A0F7U691</accession>
<dbReference type="EMBL" id="LN714476">
    <property type="protein sequence ID" value="CEL64611.1"/>
    <property type="molecule type" value="Genomic_DNA"/>
</dbReference>
<feature type="compositionally biased region" description="Basic and acidic residues" evidence="1">
    <location>
        <begin position="590"/>
        <end position="616"/>
    </location>
</feature>
<feature type="region of interest" description="Disordered" evidence="1">
    <location>
        <begin position="1"/>
        <end position="65"/>
    </location>
</feature>
<organism evidence="2">
    <name type="scientific">Neospora caninum (strain Liverpool)</name>
    <dbReference type="NCBI Taxonomy" id="572307"/>
    <lineage>
        <taxon>Eukaryota</taxon>
        <taxon>Sar</taxon>
        <taxon>Alveolata</taxon>
        <taxon>Apicomplexa</taxon>
        <taxon>Conoidasida</taxon>
        <taxon>Coccidia</taxon>
        <taxon>Eucoccidiorida</taxon>
        <taxon>Eimeriorina</taxon>
        <taxon>Sarcocystidae</taxon>
        <taxon>Neospora</taxon>
    </lineage>
</organism>
<feature type="region of interest" description="Disordered" evidence="1">
    <location>
        <begin position="133"/>
        <end position="220"/>
    </location>
</feature>
<protein>
    <submittedName>
        <fullName evidence="2">Uncharacterized protein</fullName>
    </submittedName>
</protein>
<feature type="compositionally biased region" description="Basic and acidic residues" evidence="1">
    <location>
        <begin position="564"/>
        <end position="582"/>
    </location>
</feature>
<feature type="compositionally biased region" description="Low complexity" evidence="1">
    <location>
        <begin position="133"/>
        <end position="144"/>
    </location>
</feature>
<gene>
    <name evidence="2" type="ORF">BN1204_004970</name>
</gene>
<feature type="compositionally biased region" description="Polar residues" evidence="1">
    <location>
        <begin position="176"/>
        <end position="192"/>
    </location>
</feature>
<feature type="compositionally biased region" description="Low complexity" evidence="1">
    <location>
        <begin position="457"/>
        <end position="471"/>
    </location>
</feature>
<feature type="region of interest" description="Disordered" evidence="1">
    <location>
        <begin position="564"/>
        <end position="632"/>
    </location>
</feature>
<feature type="compositionally biased region" description="Basic and acidic residues" evidence="1">
    <location>
        <begin position="337"/>
        <end position="347"/>
    </location>
</feature>
<evidence type="ECO:0000313" key="2">
    <source>
        <dbReference type="EMBL" id="CEL64611.1"/>
    </source>
</evidence>
<feature type="region of interest" description="Disordered" evidence="1">
    <location>
        <begin position="708"/>
        <end position="779"/>
    </location>
</feature>
<feature type="compositionally biased region" description="Basic and acidic residues" evidence="1">
    <location>
        <begin position="765"/>
        <end position="779"/>
    </location>
</feature>